<dbReference type="Proteomes" id="UP000565613">
    <property type="component" value="Unassembled WGS sequence"/>
</dbReference>
<proteinExistence type="predicted"/>
<gene>
    <name evidence="1" type="ORF">HF885_05545</name>
</gene>
<organism evidence="1 2">
    <name type="scientific">Parafannyhessea umbonata</name>
    <dbReference type="NCBI Taxonomy" id="604330"/>
    <lineage>
        <taxon>Bacteria</taxon>
        <taxon>Bacillati</taxon>
        <taxon>Actinomycetota</taxon>
        <taxon>Coriobacteriia</taxon>
        <taxon>Coriobacteriales</taxon>
        <taxon>Atopobiaceae</taxon>
        <taxon>Parafannyhessea</taxon>
    </lineage>
</organism>
<protein>
    <submittedName>
        <fullName evidence="1">Uncharacterized protein</fullName>
    </submittedName>
</protein>
<reference evidence="1 2" key="1">
    <citation type="submission" date="2020-04" db="EMBL/GenBank/DDBJ databases">
        <authorList>
            <person name="Hitch T.C.A."/>
            <person name="Wylensek D."/>
            <person name="Clavel T."/>
        </authorList>
    </citation>
    <scope>NUCLEOTIDE SEQUENCE [LARGE SCALE GENOMIC DNA]</scope>
    <source>
        <strain evidence="1 2">105184</strain>
    </source>
</reference>
<dbReference type="EMBL" id="JABAGR010000004">
    <property type="protein sequence ID" value="NMF25898.1"/>
    <property type="molecule type" value="Genomic_DNA"/>
</dbReference>
<name>A0A7X9TAI2_9ACTN</name>
<comment type="caution">
    <text evidence="1">The sequence shown here is derived from an EMBL/GenBank/DDBJ whole genome shotgun (WGS) entry which is preliminary data.</text>
</comment>
<evidence type="ECO:0000313" key="2">
    <source>
        <dbReference type="Proteomes" id="UP000565613"/>
    </source>
</evidence>
<evidence type="ECO:0000313" key="1">
    <source>
        <dbReference type="EMBL" id="NMF25898.1"/>
    </source>
</evidence>
<dbReference type="AlphaFoldDB" id="A0A7X9TAI2"/>
<accession>A0A7X9TAI2</accession>
<sequence length="276" mass="30875">MPVYIYHNSAQSLWRSTRARDYVRFPRIADSRPANLPHSYRALFSQGILSTTALRALPRPVDIIVEKDSDRLYGKQIRNHVWMRQIPERSFVTIEPSVRLSTPEFTYLQMATVISLPRLASYACEIVEGYSLNQGGRSFHARPPLTNLGLLAPYLSKCAGARGVCGARKTLSYAVEGFRSPAGTSLALLLTLPARLGGYGLPTCASNHRIDLAESWERYLRTPYLPADLAWPTEMVAMEYDNIVRQRVAPPLGVTPPLRTGLFAQRSDDLRSQLLG</sequence>